<organism evidence="2 3">
    <name type="scientific">Penicillium canariense</name>
    <dbReference type="NCBI Taxonomy" id="189055"/>
    <lineage>
        <taxon>Eukaryota</taxon>
        <taxon>Fungi</taxon>
        <taxon>Dikarya</taxon>
        <taxon>Ascomycota</taxon>
        <taxon>Pezizomycotina</taxon>
        <taxon>Eurotiomycetes</taxon>
        <taxon>Eurotiomycetidae</taxon>
        <taxon>Eurotiales</taxon>
        <taxon>Aspergillaceae</taxon>
        <taxon>Penicillium</taxon>
    </lineage>
</organism>
<name>A0A9W9IGW0_9EURO</name>
<feature type="chain" id="PRO_5040741759" description="Dickkopf N-terminal cysteine-rich domain-containing protein" evidence="1">
    <location>
        <begin position="19"/>
        <end position="232"/>
    </location>
</feature>
<gene>
    <name evidence="2" type="ORF">N7482_002074</name>
</gene>
<comment type="caution">
    <text evidence="2">The sequence shown here is derived from an EMBL/GenBank/DDBJ whole genome shotgun (WGS) entry which is preliminary data.</text>
</comment>
<dbReference type="RefSeq" id="XP_056547805.1">
    <property type="nucleotide sequence ID" value="XM_056684199.1"/>
</dbReference>
<keyword evidence="1" id="KW-0732">Signal</keyword>
<dbReference type="Proteomes" id="UP001149163">
    <property type="component" value="Unassembled WGS sequence"/>
</dbReference>
<feature type="signal peptide" evidence="1">
    <location>
        <begin position="1"/>
        <end position="18"/>
    </location>
</feature>
<accession>A0A9W9IGW0</accession>
<evidence type="ECO:0000313" key="2">
    <source>
        <dbReference type="EMBL" id="KAJ5176197.1"/>
    </source>
</evidence>
<sequence length="232" mass="24983">MHASVVSLLVLLSSAALALPNPELDISAIPSEVLYYYRFHQIPLSVYTYTDGLTLDLLHGHHNKVAVDMTCGPSYPGICPSVQWYCDRDMSKCRGKEVIGMTCNSDEACYSGICGPNNMCLRPKGQFGSTCTDHSQCASGLVCRYGKYNRDHLECLDKGNKLYGSSCTNNRDCEHPFICNEMTVGGGENICSLPEDLTGSSACIGDGELCGSNGQCCSGKCQMKGIMPLCAA</sequence>
<dbReference type="OrthoDB" id="4321958at2759"/>
<evidence type="ECO:0008006" key="4">
    <source>
        <dbReference type="Google" id="ProtNLM"/>
    </source>
</evidence>
<proteinExistence type="predicted"/>
<protein>
    <recommendedName>
        <fullName evidence="4">Dickkopf N-terminal cysteine-rich domain-containing protein</fullName>
    </recommendedName>
</protein>
<evidence type="ECO:0000256" key="1">
    <source>
        <dbReference type="SAM" id="SignalP"/>
    </source>
</evidence>
<dbReference type="GeneID" id="81423375"/>
<reference evidence="2" key="2">
    <citation type="journal article" date="2023" name="IMA Fungus">
        <title>Comparative genomic study of the Penicillium genus elucidates a diverse pangenome and 15 lateral gene transfer events.</title>
        <authorList>
            <person name="Petersen C."/>
            <person name="Sorensen T."/>
            <person name="Nielsen M.R."/>
            <person name="Sondergaard T.E."/>
            <person name="Sorensen J.L."/>
            <person name="Fitzpatrick D.A."/>
            <person name="Frisvad J.C."/>
            <person name="Nielsen K.L."/>
        </authorList>
    </citation>
    <scope>NUCLEOTIDE SEQUENCE</scope>
    <source>
        <strain evidence="2">IBT 26290</strain>
    </source>
</reference>
<keyword evidence="3" id="KW-1185">Reference proteome</keyword>
<evidence type="ECO:0000313" key="3">
    <source>
        <dbReference type="Proteomes" id="UP001149163"/>
    </source>
</evidence>
<dbReference type="AlphaFoldDB" id="A0A9W9IGW0"/>
<dbReference type="EMBL" id="JAPQKN010000001">
    <property type="protein sequence ID" value="KAJ5176197.1"/>
    <property type="molecule type" value="Genomic_DNA"/>
</dbReference>
<reference evidence="2" key="1">
    <citation type="submission" date="2022-11" db="EMBL/GenBank/DDBJ databases">
        <authorList>
            <person name="Petersen C."/>
        </authorList>
    </citation>
    <scope>NUCLEOTIDE SEQUENCE</scope>
    <source>
        <strain evidence="2">IBT 26290</strain>
    </source>
</reference>